<keyword evidence="13" id="KW-1185">Reference proteome</keyword>
<feature type="region of interest" description="Disordered" evidence="10">
    <location>
        <begin position="1"/>
        <end position="38"/>
    </location>
</feature>
<evidence type="ECO:0000256" key="4">
    <source>
        <dbReference type="ARBA" id="ARBA00023016"/>
    </source>
</evidence>
<dbReference type="GO" id="GO:0000978">
    <property type="term" value="F:RNA polymerase II cis-regulatory region sequence-specific DNA binding"/>
    <property type="evidence" value="ECO:0007669"/>
    <property type="project" value="TreeGrafter"/>
</dbReference>
<evidence type="ECO:0000259" key="11">
    <source>
        <dbReference type="PROSITE" id="PS00434"/>
    </source>
</evidence>
<evidence type="ECO:0000256" key="5">
    <source>
        <dbReference type="ARBA" id="ARBA00023125"/>
    </source>
</evidence>
<sequence length="362" mass="40419">MEGLATVNEEETVIGGSTEGSSSVAASSSSSCLSPMPKEGLHEVGPPPFLTKIFEIVEDPATESIVSWNRARNSFIVWDSLKFSTLLLPMYFKHNNFSSFVRQLNTYGFRKVDPDRWEFAHEGFLGGQKQLLKTIKRRRNLSQSVQQQGRACVELGQYGLEGETERLQRDCNKLLTEILQLRQKQKNSSDQVMAMEARLQATERKQQQLLAFLAKALRNPAFVENLLQQSLHGRELGGIEIGRKRTLTSRLSMENLREVFLCTAMGTTAQEDSTSIETNIEALFSSALGDKSSSDIGDPKADPPTATSSVAVENSKEINWEGLLGEDFFEVDVEVEDLVPRSSDWGDDLEDLEDQMRILGSM</sequence>
<feature type="region of interest" description="Disordered" evidence="10">
    <location>
        <begin position="289"/>
        <end position="310"/>
    </location>
</feature>
<dbReference type="Pfam" id="PF00447">
    <property type="entry name" value="HSF_DNA-bind"/>
    <property type="match status" value="1"/>
</dbReference>
<evidence type="ECO:0000256" key="1">
    <source>
        <dbReference type="ARBA" id="ARBA00004123"/>
    </source>
</evidence>
<evidence type="ECO:0000256" key="6">
    <source>
        <dbReference type="ARBA" id="ARBA00023163"/>
    </source>
</evidence>
<dbReference type="InterPro" id="IPR000232">
    <property type="entry name" value="HSF_DNA-bd"/>
</dbReference>
<keyword evidence="7" id="KW-0539">Nucleus</keyword>
<dbReference type="PRINTS" id="PR00056">
    <property type="entry name" value="HSFDOMAIN"/>
</dbReference>
<dbReference type="GO" id="GO:0034605">
    <property type="term" value="P:cellular response to heat"/>
    <property type="evidence" value="ECO:0007669"/>
    <property type="project" value="TreeGrafter"/>
</dbReference>
<dbReference type="SMART" id="SM00415">
    <property type="entry name" value="HSF"/>
    <property type="match status" value="1"/>
</dbReference>
<keyword evidence="4" id="KW-0346">Stress response</keyword>
<organism evidence="12 13">
    <name type="scientific">Nepenthes gracilis</name>
    <name type="common">Slender pitcher plant</name>
    <dbReference type="NCBI Taxonomy" id="150966"/>
    <lineage>
        <taxon>Eukaryota</taxon>
        <taxon>Viridiplantae</taxon>
        <taxon>Streptophyta</taxon>
        <taxon>Embryophyta</taxon>
        <taxon>Tracheophyta</taxon>
        <taxon>Spermatophyta</taxon>
        <taxon>Magnoliopsida</taxon>
        <taxon>eudicotyledons</taxon>
        <taxon>Gunneridae</taxon>
        <taxon>Pentapetalae</taxon>
        <taxon>Caryophyllales</taxon>
        <taxon>Nepenthaceae</taxon>
        <taxon>Nepenthes</taxon>
    </lineage>
</organism>
<dbReference type="InterPro" id="IPR036390">
    <property type="entry name" value="WH_DNA-bd_sf"/>
</dbReference>
<dbReference type="PROSITE" id="PS00434">
    <property type="entry name" value="HSF_DOMAIN"/>
    <property type="match status" value="1"/>
</dbReference>
<evidence type="ECO:0000313" key="13">
    <source>
        <dbReference type="Proteomes" id="UP001279734"/>
    </source>
</evidence>
<dbReference type="Gene3D" id="1.10.10.10">
    <property type="entry name" value="Winged helix-like DNA-binding domain superfamily/Winged helix DNA-binding domain"/>
    <property type="match status" value="1"/>
</dbReference>
<keyword evidence="6" id="KW-0804">Transcription</keyword>
<evidence type="ECO:0000313" key="12">
    <source>
        <dbReference type="EMBL" id="GMH10770.1"/>
    </source>
</evidence>
<dbReference type="AlphaFoldDB" id="A0AAD3XNI0"/>
<evidence type="ECO:0000256" key="7">
    <source>
        <dbReference type="ARBA" id="ARBA00023242"/>
    </source>
</evidence>
<name>A0AAD3XNI0_NEPGR</name>
<dbReference type="GO" id="GO:0006357">
    <property type="term" value="P:regulation of transcription by RNA polymerase II"/>
    <property type="evidence" value="ECO:0007669"/>
    <property type="project" value="TreeGrafter"/>
</dbReference>
<gene>
    <name evidence="12" type="ORF">Nepgr_012611</name>
</gene>
<protein>
    <recommendedName>
        <fullName evidence="11">HSF-type DNA-binding domain-containing protein</fullName>
    </recommendedName>
</protein>
<reference evidence="12" key="1">
    <citation type="submission" date="2023-05" db="EMBL/GenBank/DDBJ databases">
        <title>Nepenthes gracilis genome sequencing.</title>
        <authorList>
            <person name="Fukushima K."/>
        </authorList>
    </citation>
    <scope>NUCLEOTIDE SEQUENCE</scope>
    <source>
        <strain evidence="12">SING2019-196</strain>
    </source>
</reference>
<evidence type="ECO:0000256" key="10">
    <source>
        <dbReference type="SAM" id="MobiDB-lite"/>
    </source>
</evidence>
<keyword evidence="2" id="KW-0597">Phosphoprotein</keyword>
<evidence type="ECO:0000256" key="3">
    <source>
        <dbReference type="ARBA" id="ARBA00023015"/>
    </source>
</evidence>
<keyword evidence="3" id="KW-0805">Transcription regulation</keyword>
<evidence type="ECO:0000256" key="2">
    <source>
        <dbReference type="ARBA" id="ARBA00022553"/>
    </source>
</evidence>
<dbReference type="GO" id="GO:0003700">
    <property type="term" value="F:DNA-binding transcription factor activity"/>
    <property type="evidence" value="ECO:0007669"/>
    <property type="project" value="InterPro"/>
</dbReference>
<dbReference type="SUPFAM" id="SSF46785">
    <property type="entry name" value="Winged helix' DNA-binding domain"/>
    <property type="match status" value="1"/>
</dbReference>
<comment type="caution">
    <text evidence="12">The sequence shown here is derived from an EMBL/GenBank/DDBJ whole genome shotgun (WGS) entry which is preliminary data.</text>
</comment>
<feature type="compositionally biased region" description="Low complexity" evidence="10">
    <location>
        <begin position="21"/>
        <end position="31"/>
    </location>
</feature>
<proteinExistence type="inferred from homology"/>
<comment type="similarity">
    <text evidence="8">Belongs to the HSF family.</text>
</comment>
<dbReference type="Proteomes" id="UP001279734">
    <property type="component" value="Unassembled WGS sequence"/>
</dbReference>
<evidence type="ECO:0000256" key="9">
    <source>
        <dbReference type="SAM" id="Coils"/>
    </source>
</evidence>
<evidence type="ECO:0000256" key="8">
    <source>
        <dbReference type="RuleBase" id="RU004020"/>
    </source>
</evidence>
<feature type="domain" description="HSF-type DNA-binding" evidence="11">
    <location>
        <begin position="88"/>
        <end position="112"/>
    </location>
</feature>
<dbReference type="InterPro" id="IPR036388">
    <property type="entry name" value="WH-like_DNA-bd_sf"/>
</dbReference>
<dbReference type="EMBL" id="BSYO01000010">
    <property type="protein sequence ID" value="GMH10770.1"/>
    <property type="molecule type" value="Genomic_DNA"/>
</dbReference>
<keyword evidence="9" id="KW-0175">Coiled coil</keyword>
<dbReference type="FunFam" id="1.10.10.10:FF:000057">
    <property type="entry name" value="Heat shock transcription factor 1"/>
    <property type="match status" value="1"/>
</dbReference>
<accession>A0AAD3XNI0</accession>
<dbReference type="PANTHER" id="PTHR10015">
    <property type="entry name" value="HEAT SHOCK TRANSCRIPTION FACTOR"/>
    <property type="match status" value="1"/>
</dbReference>
<dbReference type="PANTHER" id="PTHR10015:SF338">
    <property type="entry name" value="HEAT STRESS TRANSCRIPTION FACTOR A-2"/>
    <property type="match status" value="1"/>
</dbReference>
<comment type="subcellular location">
    <subcellularLocation>
        <location evidence="1">Nucleus</location>
    </subcellularLocation>
</comment>
<dbReference type="GO" id="GO:0005634">
    <property type="term" value="C:nucleus"/>
    <property type="evidence" value="ECO:0007669"/>
    <property type="project" value="UniProtKB-SubCell"/>
</dbReference>
<feature type="coiled-coil region" evidence="9">
    <location>
        <begin position="164"/>
        <end position="205"/>
    </location>
</feature>
<keyword evidence="5" id="KW-0238">DNA-binding</keyword>